<comment type="subcellular location">
    <subcellularLocation>
        <location evidence="1 6 7">Nucleus</location>
    </subcellularLocation>
</comment>
<dbReference type="EMBL" id="OU900101">
    <property type="protein sequence ID" value="CAG9864510.1"/>
    <property type="molecule type" value="Genomic_DNA"/>
</dbReference>
<evidence type="ECO:0000256" key="3">
    <source>
        <dbReference type="ARBA" id="ARBA00023125"/>
    </source>
</evidence>
<dbReference type="OrthoDB" id="6159439at2759"/>
<evidence type="ECO:0000256" key="5">
    <source>
        <dbReference type="ARBA" id="ARBA00023242"/>
    </source>
</evidence>
<keyword evidence="5 6" id="KW-0539">Nucleus</keyword>
<evidence type="ECO:0000256" key="4">
    <source>
        <dbReference type="ARBA" id="ARBA00023155"/>
    </source>
</evidence>
<gene>
    <name evidence="10" type="ORF">PHYEVI_LOCUS10765</name>
</gene>
<feature type="region of interest" description="Disordered" evidence="8">
    <location>
        <begin position="57"/>
        <end position="87"/>
    </location>
</feature>
<evidence type="ECO:0000259" key="9">
    <source>
        <dbReference type="PROSITE" id="PS50071"/>
    </source>
</evidence>
<feature type="compositionally biased region" description="Polar residues" evidence="8">
    <location>
        <begin position="344"/>
        <end position="355"/>
    </location>
</feature>
<dbReference type="SUPFAM" id="SSF46689">
    <property type="entry name" value="Homeodomain-like"/>
    <property type="match status" value="1"/>
</dbReference>
<dbReference type="CDD" id="cd00086">
    <property type="entry name" value="homeodomain"/>
    <property type="match status" value="1"/>
</dbReference>
<dbReference type="GO" id="GO:0005634">
    <property type="term" value="C:nucleus"/>
    <property type="evidence" value="ECO:0007669"/>
    <property type="project" value="UniProtKB-SubCell"/>
</dbReference>
<dbReference type="Pfam" id="PF00046">
    <property type="entry name" value="Homeodomain"/>
    <property type="match status" value="1"/>
</dbReference>
<keyword evidence="11" id="KW-1185">Reference proteome</keyword>
<reference evidence="10" key="1">
    <citation type="submission" date="2022-01" db="EMBL/GenBank/DDBJ databases">
        <authorList>
            <person name="King R."/>
        </authorList>
    </citation>
    <scope>NUCLEOTIDE SEQUENCE</scope>
</reference>
<evidence type="ECO:0000256" key="7">
    <source>
        <dbReference type="RuleBase" id="RU000682"/>
    </source>
</evidence>
<accession>A0A9N9TTS0</accession>
<keyword evidence="4 6" id="KW-0371">Homeobox</keyword>
<dbReference type="PANTHER" id="PTHR45793">
    <property type="entry name" value="HOMEOBOX PROTEIN"/>
    <property type="match status" value="1"/>
</dbReference>
<name>A0A9N9TTS0_PHYSR</name>
<dbReference type="SMART" id="SM00389">
    <property type="entry name" value="HOX"/>
    <property type="match status" value="1"/>
</dbReference>
<dbReference type="AlphaFoldDB" id="A0A9N9TTS0"/>
<dbReference type="InterPro" id="IPR009057">
    <property type="entry name" value="Homeodomain-like_sf"/>
</dbReference>
<feature type="compositionally biased region" description="Polar residues" evidence="8">
    <location>
        <begin position="62"/>
        <end position="84"/>
    </location>
</feature>
<feature type="region of interest" description="Disordered" evidence="8">
    <location>
        <begin position="1"/>
        <end position="22"/>
    </location>
</feature>
<evidence type="ECO:0000256" key="6">
    <source>
        <dbReference type="PROSITE-ProRule" id="PRU00108"/>
    </source>
</evidence>
<dbReference type="PROSITE" id="PS50071">
    <property type="entry name" value="HOMEOBOX_2"/>
    <property type="match status" value="1"/>
</dbReference>
<dbReference type="Gene3D" id="1.10.10.60">
    <property type="entry name" value="Homeodomain-like"/>
    <property type="match status" value="1"/>
</dbReference>
<evidence type="ECO:0000256" key="2">
    <source>
        <dbReference type="ARBA" id="ARBA00022473"/>
    </source>
</evidence>
<protein>
    <recommendedName>
        <fullName evidence="9">Homeobox domain-containing protein</fullName>
    </recommendedName>
</protein>
<feature type="DNA-binding region" description="Homeobox" evidence="6">
    <location>
        <begin position="219"/>
        <end position="278"/>
    </location>
</feature>
<evidence type="ECO:0000256" key="1">
    <source>
        <dbReference type="ARBA" id="ARBA00004123"/>
    </source>
</evidence>
<evidence type="ECO:0000256" key="8">
    <source>
        <dbReference type="SAM" id="MobiDB-lite"/>
    </source>
</evidence>
<proteinExistence type="predicted"/>
<dbReference type="GO" id="GO:0000981">
    <property type="term" value="F:DNA-binding transcription factor activity, RNA polymerase II-specific"/>
    <property type="evidence" value="ECO:0007669"/>
    <property type="project" value="InterPro"/>
</dbReference>
<feature type="region of interest" description="Disordered" evidence="8">
    <location>
        <begin position="276"/>
        <end position="377"/>
    </location>
</feature>
<evidence type="ECO:0000313" key="11">
    <source>
        <dbReference type="Proteomes" id="UP001153712"/>
    </source>
</evidence>
<dbReference type="FunFam" id="1.10.10.60:FF:000142">
    <property type="entry name" value="homeobox protein OTX2 isoform X2"/>
    <property type="match status" value="1"/>
</dbReference>
<keyword evidence="3 6" id="KW-0238">DNA-binding</keyword>
<evidence type="ECO:0000313" key="10">
    <source>
        <dbReference type="EMBL" id="CAG9864510.1"/>
    </source>
</evidence>
<feature type="domain" description="Homeobox" evidence="9">
    <location>
        <begin position="217"/>
        <end position="277"/>
    </location>
</feature>
<dbReference type="PROSITE" id="PS00027">
    <property type="entry name" value="HOMEOBOX_1"/>
    <property type="match status" value="1"/>
</dbReference>
<dbReference type="InterPro" id="IPR001356">
    <property type="entry name" value="HD"/>
</dbReference>
<organism evidence="10 11">
    <name type="scientific">Phyllotreta striolata</name>
    <name type="common">Striped flea beetle</name>
    <name type="synonym">Crioceris striolata</name>
    <dbReference type="NCBI Taxonomy" id="444603"/>
    <lineage>
        <taxon>Eukaryota</taxon>
        <taxon>Metazoa</taxon>
        <taxon>Ecdysozoa</taxon>
        <taxon>Arthropoda</taxon>
        <taxon>Hexapoda</taxon>
        <taxon>Insecta</taxon>
        <taxon>Pterygota</taxon>
        <taxon>Neoptera</taxon>
        <taxon>Endopterygota</taxon>
        <taxon>Coleoptera</taxon>
        <taxon>Polyphaga</taxon>
        <taxon>Cucujiformia</taxon>
        <taxon>Chrysomeloidea</taxon>
        <taxon>Chrysomelidae</taxon>
        <taxon>Galerucinae</taxon>
        <taxon>Alticini</taxon>
        <taxon>Phyllotreta</taxon>
    </lineage>
</organism>
<dbReference type="InterPro" id="IPR017970">
    <property type="entry name" value="Homeobox_CS"/>
</dbReference>
<keyword evidence="2" id="KW-0217">Developmental protein</keyword>
<dbReference type="Proteomes" id="UP001153712">
    <property type="component" value="Chromosome 8"/>
</dbReference>
<dbReference type="GO" id="GO:0000978">
    <property type="term" value="F:RNA polymerase II cis-regulatory region sequence-specific DNA binding"/>
    <property type="evidence" value="ECO:0007669"/>
    <property type="project" value="TreeGrafter"/>
</dbReference>
<dbReference type="PANTHER" id="PTHR45793:SF5">
    <property type="entry name" value="HOMEOTIC PROTEIN OCELLILESS"/>
    <property type="match status" value="1"/>
</dbReference>
<sequence>MHLFNNRFNEGGSGGVATPNHTEVVSNSSAIDNRLVDPSVADLPHDNGKVLGLESAGEVHEMSNSSEETAPNLPTGSGGISQQDYHPGSAGCMQDLHHAHNAPGGYLNLPGAGGRTQHDAYQAYLKLSSIKTTPLPGEEPSGYAATAGAGGLFTHMNMAGYLKTPAGPHGHFPSHPGIGSGLAGMSMPGLGPFGLTHPLEPVPFPQVYSYFAGVNPRKQRRERTTFTRAQLDVLEALFGKTRYPDIFMREEVALKINLPESRVQVWFKNRRAKCRQQLQQQQQKESNRAAPSTPTKSKPNKQPAAASSAPATSAATAGGVPAPATSVSPPVVKKEAAQQGGYKPTNNAGNLTPLGSNTSSVITTPSPPVTPGGNASLPYQHDGYNTFNWHHANGHGSSPHHHYYSGQNYNHAYYSSQMEYFNQQAAGAAQNQMQMGHQHVGGAYQMGSYSGMGMPSGHHQGFSPRHPDCANFDYLNQPV</sequence>
<feature type="compositionally biased region" description="Low complexity" evidence="8">
    <location>
        <begin position="303"/>
        <end position="331"/>
    </location>
</feature>